<name>A0A0F9H7Q1_9ZZZZ</name>
<evidence type="ECO:0000313" key="1">
    <source>
        <dbReference type="EMBL" id="KKM07080.1"/>
    </source>
</evidence>
<sequence length="78" mass="8929">MGKPDPFADVRGRWDVSGWWCDCPAKFPPCQLKCRMCGIRRPKRGTQVYEERPDSLQQGGFMRYGGKIEPIKQGAEKP</sequence>
<reference evidence="1" key="1">
    <citation type="journal article" date="2015" name="Nature">
        <title>Complex archaea that bridge the gap between prokaryotes and eukaryotes.</title>
        <authorList>
            <person name="Spang A."/>
            <person name="Saw J.H."/>
            <person name="Jorgensen S.L."/>
            <person name="Zaremba-Niedzwiedzka K."/>
            <person name="Martijn J."/>
            <person name="Lind A.E."/>
            <person name="van Eijk R."/>
            <person name="Schleper C."/>
            <person name="Guy L."/>
            <person name="Ettema T.J."/>
        </authorList>
    </citation>
    <scope>NUCLEOTIDE SEQUENCE</scope>
</reference>
<proteinExistence type="predicted"/>
<gene>
    <name evidence="1" type="ORF">LCGC14_1737520</name>
</gene>
<protein>
    <submittedName>
        <fullName evidence="1">Uncharacterized protein</fullName>
    </submittedName>
</protein>
<accession>A0A0F9H7Q1</accession>
<comment type="caution">
    <text evidence="1">The sequence shown here is derived from an EMBL/GenBank/DDBJ whole genome shotgun (WGS) entry which is preliminary data.</text>
</comment>
<organism evidence="1">
    <name type="scientific">marine sediment metagenome</name>
    <dbReference type="NCBI Taxonomy" id="412755"/>
    <lineage>
        <taxon>unclassified sequences</taxon>
        <taxon>metagenomes</taxon>
        <taxon>ecological metagenomes</taxon>
    </lineage>
</organism>
<dbReference type="EMBL" id="LAZR01015851">
    <property type="protein sequence ID" value="KKM07080.1"/>
    <property type="molecule type" value="Genomic_DNA"/>
</dbReference>
<dbReference type="AlphaFoldDB" id="A0A0F9H7Q1"/>